<protein>
    <submittedName>
        <fullName evidence="1">Uncharacterized protein</fullName>
    </submittedName>
</protein>
<evidence type="ECO:0000313" key="2">
    <source>
        <dbReference type="Proteomes" id="UP000533284"/>
    </source>
</evidence>
<gene>
    <name evidence="1" type="ORF">FJQ40_25315</name>
</gene>
<dbReference type="AlphaFoldDB" id="A0A8S7C0Q6"/>
<dbReference type="Proteomes" id="UP000533284">
    <property type="component" value="Unassembled WGS sequence"/>
</dbReference>
<reference evidence="1 2" key="1">
    <citation type="submission" date="2019-06" db="EMBL/GenBank/DDBJ databases">
        <authorList>
            <consortium name="GenomeTrakr network: Whole genome sequencing for foodborne pathogen traceback"/>
        </authorList>
    </citation>
    <scope>NUCLEOTIDE SEQUENCE [LARGE SCALE GENOMIC DNA]</scope>
    <source>
        <strain evidence="1 2">PSU-1847</strain>
    </source>
</reference>
<sequence length="78" mass="8499">MLTSFPLNAGVAELFAENTVRCLDGGNLVFSLFSSSFFDEKTQVLAQDKANTLKCKALKFCEGMIIDACCVCEPLIAR</sequence>
<accession>A0A8S7C0Q6</accession>
<name>A0A8S7C0Q6_ECOLX</name>
<comment type="caution">
    <text evidence="1">The sequence shown here is derived from an EMBL/GenBank/DDBJ whole genome shotgun (WGS) entry which is preliminary data.</text>
</comment>
<dbReference type="EMBL" id="AASDBN010000092">
    <property type="protein sequence ID" value="EFB1700633.1"/>
    <property type="molecule type" value="Genomic_DNA"/>
</dbReference>
<proteinExistence type="predicted"/>
<evidence type="ECO:0000313" key="1">
    <source>
        <dbReference type="EMBL" id="EFB1700633.1"/>
    </source>
</evidence>
<organism evidence="1 2">
    <name type="scientific">Escherichia coli</name>
    <dbReference type="NCBI Taxonomy" id="562"/>
    <lineage>
        <taxon>Bacteria</taxon>
        <taxon>Pseudomonadati</taxon>
        <taxon>Pseudomonadota</taxon>
        <taxon>Gammaproteobacteria</taxon>
        <taxon>Enterobacterales</taxon>
        <taxon>Enterobacteriaceae</taxon>
        <taxon>Escherichia</taxon>
    </lineage>
</organism>